<keyword evidence="1" id="KW-0472">Membrane</keyword>
<name>J3L3N6_ORYBR</name>
<feature type="transmembrane region" description="Helical" evidence="1">
    <location>
        <begin position="85"/>
        <end position="106"/>
    </location>
</feature>
<dbReference type="OMA" id="CAYTEGQ"/>
<evidence type="ECO:0000256" key="1">
    <source>
        <dbReference type="SAM" id="Phobius"/>
    </source>
</evidence>
<dbReference type="Proteomes" id="UP000006038">
    <property type="component" value="Chromosome 1"/>
</dbReference>
<keyword evidence="4" id="KW-1185">Reference proteome</keyword>
<dbReference type="InterPro" id="IPR055802">
    <property type="entry name" value="DUF7378"/>
</dbReference>
<sequence>MLALPAMVFAAPSFFIAVPWRLPMLISWGVYVSLGFAVSTYVNLFLPLTPAAVDEDIRNVGLGWIGATLGLINGILLTLGSNLLMMAFTCVVSVLIVGMLVLWAFLVGRYGRPERVPLSTSTSTSTSKPAEEITWRDIHCVYAERESVPLSTTLGYQSAEEITWCDIPCAYTEGQVVRYRLQIT</sequence>
<protein>
    <recommendedName>
        <fullName evidence="2">DUF7378 domain-containing protein</fullName>
    </recommendedName>
</protein>
<dbReference type="AlphaFoldDB" id="J3L3N6"/>
<keyword evidence="1" id="KW-1133">Transmembrane helix</keyword>
<organism evidence="3">
    <name type="scientific">Oryza brachyantha</name>
    <name type="common">malo sina</name>
    <dbReference type="NCBI Taxonomy" id="4533"/>
    <lineage>
        <taxon>Eukaryota</taxon>
        <taxon>Viridiplantae</taxon>
        <taxon>Streptophyta</taxon>
        <taxon>Embryophyta</taxon>
        <taxon>Tracheophyta</taxon>
        <taxon>Spermatophyta</taxon>
        <taxon>Magnoliopsida</taxon>
        <taxon>Liliopsida</taxon>
        <taxon>Poales</taxon>
        <taxon>Poaceae</taxon>
        <taxon>BOP clade</taxon>
        <taxon>Oryzoideae</taxon>
        <taxon>Oryzeae</taxon>
        <taxon>Oryzinae</taxon>
        <taxon>Oryza</taxon>
    </lineage>
</organism>
<reference evidence="3" key="1">
    <citation type="journal article" date="2013" name="Nat. Commun.">
        <title>Whole-genome sequencing of Oryza brachyantha reveals mechanisms underlying Oryza genome evolution.</title>
        <authorList>
            <person name="Chen J."/>
            <person name="Huang Q."/>
            <person name="Gao D."/>
            <person name="Wang J."/>
            <person name="Lang Y."/>
            <person name="Liu T."/>
            <person name="Li B."/>
            <person name="Bai Z."/>
            <person name="Luis Goicoechea J."/>
            <person name="Liang C."/>
            <person name="Chen C."/>
            <person name="Zhang W."/>
            <person name="Sun S."/>
            <person name="Liao Y."/>
            <person name="Zhang X."/>
            <person name="Yang L."/>
            <person name="Song C."/>
            <person name="Wang M."/>
            <person name="Shi J."/>
            <person name="Liu G."/>
            <person name="Liu J."/>
            <person name="Zhou H."/>
            <person name="Zhou W."/>
            <person name="Yu Q."/>
            <person name="An N."/>
            <person name="Chen Y."/>
            <person name="Cai Q."/>
            <person name="Wang B."/>
            <person name="Liu B."/>
            <person name="Min J."/>
            <person name="Huang Y."/>
            <person name="Wu H."/>
            <person name="Li Z."/>
            <person name="Zhang Y."/>
            <person name="Yin Y."/>
            <person name="Song W."/>
            <person name="Jiang J."/>
            <person name="Jackson S.A."/>
            <person name="Wing R.A."/>
            <person name="Wang J."/>
            <person name="Chen M."/>
        </authorList>
    </citation>
    <scope>NUCLEOTIDE SEQUENCE [LARGE SCALE GENOMIC DNA]</scope>
    <source>
        <strain evidence="3">cv. IRGC 101232</strain>
    </source>
</reference>
<dbReference type="Pfam" id="PF24095">
    <property type="entry name" value="DUF7378"/>
    <property type="match status" value="1"/>
</dbReference>
<dbReference type="HOGENOM" id="CLU_1470352_0_0_1"/>
<evidence type="ECO:0000313" key="4">
    <source>
        <dbReference type="Proteomes" id="UP000006038"/>
    </source>
</evidence>
<proteinExistence type="predicted"/>
<evidence type="ECO:0000259" key="2">
    <source>
        <dbReference type="Pfam" id="PF24095"/>
    </source>
</evidence>
<feature type="transmembrane region" description="Helical" evidence="1">
    <location>
        <begin position="25"/>
        <end position="48"/>
    </location>
</feature>
<dbReference type="Gramene" id="OB01G38420.1">
    <property type="protein sequence ID" value="OB01G38420.1"/>
    <property type="gene ID" value="OB01G38420"/>
</dbReference>
<feature type="domain" description="DUF7378" evidence="2">
    <location>
        <begin position="7"/>
        <end position="111"/>
    </location>
</feature>
<dbReference type="EnsemblPlants" id="OB01G38420.1">
    <property type="protein sequence ID" value="OB01G38420.1"/>
    <property type="gene ID" value="OB01G38420"/>
</dbReference>
<evidence type="ECO:0000313" key="3">
    <source>
        <dbReference type="EnsemblPlants" id="OB01G38420.1"/>
    </source>
</evidence>
<reference evidence="3" key="2">
    <citation type="submission" date="2013-04" db="UniProtKB">
        <authorList>
            <consortium name="EnsemblPlants"/>
        </authorList>
    </citation>
    <scope>IDENTIFICATION</scope>
</reference>
<accession>J3L3N6</accession>
<keyword evidence="1" id="KW-0812">Transmembrane</keyword>
<feature type="transmembrane region" description="Helical" evidence="1">
    <location>
        <begin position="60"/>
        <end position="79"/>
    </location>
</feature>